<evidence type="ECO:0000259" key="17">
    <source>
        <dbReference type="PROSITE" id="PS51393"/>
    </source>
</evidence>
<gene>
    <name evidence="18" type="ORF">OSB04_009963</name>
</gene>
<comment type="function">
    <text evidence="14">Plant lipoxygenase may be involved in a number of diverse aspects of plant physiology including growth and development, pest resistance, and senescence or responses to wounding.</text>
</comment>
<feature type="compositionally biased region" description="Basic and acidic residues" evidence="15">
    <location>
        <begin position="194"/>
        <end position="206"/>
    </location>
</feature>
<feature type="domain" description="PLAT" evidence="16">
    <location>
        <begin position="9"/>
        <end position="144"/>
    </location>
</feature>
<dbReference type="Gene3D" id="4.10.372.10">
    <property type="entry name" value="Lipoxygenase-1, Domain 3"/>
    <property type="match status" value="1"/>
</dbReference>
<evidence type="ECO:0000313" key="18">
    <source>
        <dbReference type="EMBL" id="KAJ9555349.1"/>
    </source>
</evidence>
<dbReference type="EC" id="1.13.11.-" evidence="14"/>
<dbReference type="SUPFAM" id="SSF48484">
    <property type="entry name" value="Lipoxigenase"/>
    <property type="match status" value="1"/>
</dbReference>
<dbReference type="AlphaFoldDB" id="A0AA38WMM9"/>
<evidence type="ECO:0000256" key="4">
    <source>
        <dbReference type="ARBA" id="ARBA00022723"/>
    </source>
</evidence>
<evidence type="ECO:0000256" key="3">
    <source>
        <dbReference type="ARBA" id="ARBA00022516"/>
    </source>
</evidence>
<dbReference type="FunFam" id="1.20.245.10:FF:000002">
    <property type="entry name" value="Lipoxygenase"/>
    <property type="match status" value="1"/>
</dbReference>
<dbReference type="InterPro" id="IPR036226">
    <property type="entry name" value="LipOase_C_sf"/>
</dbReference>
<keyword evidence="6" id="KW-0276">Fatty acid metabolism</keyword>
<evidence type="ECO:0000256" key="6">
    <source>
        <dbReference type="ARBA" id="ARBA00022832"/>
    </source>
</evidence>
<evidence type="ECO:0000256" key="10">
    <source>
        <dbReference type="ARBA" id="ARBA00023098"/>
    </source>
</evidence>
<accession>A0AA38WMM9</accession>
<dbReference type="InterPro" id="IPR027433">
    <property type="entry name" value="Lipoxygenase_dom_3"/>
</dbReference>
<dbReference type="Gene3D" id="4.10.375.10">
    <property type="entry name" value="Lipoxygenase-1, Domain 2"/>
    <property type="match status" value="2"/>
</dbReference>
<comment type="caution">
    <text evidence="18">The sequence shown here is derived from an EMBL/GenBank/DDBJ whole genome shotgun (WGS) entry which is preliminary data.</text>
</comment>
<dbReference type="InterPro" id="IPR001024">
    <property type="entry name" value="PLAT/LH2_dom"/>
</dbReference>
<dbReference type="InterPro" id="IPR020833">
    <property type="entry name" value="LipOase_Fe_BS"/>
</dbReference>
<evidence type="ECO:0000256" key="11">
    <source>
        <dbReference type="ARBA" id="ARBA00023160"/>
    </source>
</evidence>
<dbReference type="InterPro" id="IPR013819">
    <property type="entry name" value="LipOase_C"/>
</dbReference>
<name>A0AA38WMM9_9ASTR</name>
<dbReference type="SMART" id="SM00308">
    <property type="entry name" value="LH2"/>
    <property type="match status" value="1"/>
</dbReference>
<keyword evidence="11 14" id="KW-0275">Fatty acid biosynthesis</keyword>
<dbReference type="Gene3D" id="2.60.60.20">
    <property type="entry name" value="PLAT/LH2 domain"/>
    <property type="match status" value="1"/>
</dbReference>
<dbReference type="GO" id="GO:0046872">
    <property type="term" value="F:metal ion binding"/>
    <property type="evidence" value="ECO:0007669"/>
    <property type="project" value="UniProtKB-UniRule"/>
</dbReference>
<dbReference type="EMBL" id="JARYMX010000003">
    <property type="protein sequence ID" value="KAJ9555349.1"/>
    <property type="molecule type" value="Genomic_DNA"/>
</dbReference>
<evidence type="ECO:0000256" key="12">
    <source>
        <dbReference type="PROSITE-ProRule" id="PRU00152"/>
    </source>
</evidence>
<feature type="domain" description="Lipoxygenase" evidence="17">
    <location>
        <begin position="147"/>
        <end position="880"/>
    </location>
</feature>
<dbReference type="PROSITE" id="PS00711">
    <property type="entry name" value="LIPOXYGENASE_1"/>
    <property type="match status" value="1"/>
</dbReference>
<dbReference type="GO" id="GO:0016702">
    <property type="term" value="F:oxidoreductase activity, acting on single donors with incorporation of molecular oxygen, incorporation of two atoms of oxygen"/>
    <property type="evidence" value="ECO:0007669"/>
    <property type="project" value="InterPro"/>
</dbReference>
<keyword evidence="8 13" id="KW-0560">Oxidoreductase</keyword>
<dbReference type="PROSITE" id="PS51393">
    <property type="entry name" value="LIPOXYGENASE_3"/>
    <property type="match status" value="1"/>
</dbReference>
<evidence type="ECO:0000313" key="19">
    <source>
        <dbReference type="Proteomes" id="UP001172457"/>
    </source>
</evidence>
<evidence type="ECO:0000259" key="16">
    <source>
        <dbReference type="PROSITE" id="PS50095"/>
    </source>
</evidence>
<keyword evidence="19" id="KW-1185">Reference proteome</keyword>
<evidence type="ECO:0000256" key="7">
    <source>
        <dbReference type="ARBA" id="ARBA00022964"/>
    </source>
</evidence>
<dbReference type="Proteomes" id="UP001172457">
    <property type="component" value="Chromosome 3"/>
</dbReference>
<evidence type="ECO:0000256" key="1">
    <source>
        <dbReference type="ARBA" id="ARBA00001962"/>
    </source>
</evidence>
<protein>
    <recommendedName>
        <fullName evidence="14">Lipoxygenase</fullName>
        <ecNumber evidence="14">1.13.11.-</ecNumber>
    </recommendedName>
</protein>
<dbReference type="InterPro" id="IPR000907">
    <property type="entry name" value="LipOase"/>
</dbReference>
<keyword evidence="4 13" id="KW-0479">Metal-binding</keyword>
<feature type="compositionally biased region" description="Basic and acidic residues" evidence="15">
    <location>
        <begin position="233"/>
        <end position="244"/>
    </location>
</feature>
<dbReference type="InterPro" id="IPR020834">
    <property type="entry name" value="LipOase_CS"/>
</dbReference>
<dbReference type="Gene3D" id="1.20.245.10">
    <property type="entry name" value="Lipoxygenase-1, Domain 5"/>
    <property type="match status" value="1"/>
</dbReference>
<organism evidence="18 19">
    <name type="scientific">Centaurea solstitialis</name>
    <name type="common">yellow star-thistle</name>
    <dbReference type="NCBI Taxonomy" id="347529"/>
    <lineage>
        <taxon>Eukaryota</taxon>
        <taxon>Viridiplantae</taxon>
        <taxon>Streptophyta</taxon>
        <taxon>Embryophyta</taxon>
        <taxon>Tracheophyta</taxon>
        <taxon>Spermatophyta</taxon>
        <taxon>Magnoliopsida</taxon>
        <taxon>eudicotyledons</taxon>
        <taxon>Gunneridae</taxon>
        <taxon>Pentapetalae</taxon>
        <taxon>asterids</taxon>
        <taxon>campanulids</taxon>
        <taxon>Asterales</taxon>
        <taxon>Asteraceae</taxon>
        <taxon>Carduoideae</taxon>
        <taxon>Cardueae</taxon>
        <taxon>Centaureinae</taxon>
        <taxon>Centaurea</taxon>
    </lineage>
</organism>
<dbReference type="Gene3D" id="3.10.450.60">
    <property type="match status" value="1"/>
</dbReference>
<dbReference type="PRINTS" id="PR00087">
    <property type="entry name" value="LIPOXYGENASE"/>
</dbReference>
<keyword evidence="9 13" id="KW-0408">Iron</keyword>
<dbReference type="SUPFAM" id="SSF49723">
    <property type="entry name" value="Lipase/lipooxygenase domain (PLAT/LH2 domain)"/>
    <property type="match status" value="1"/>
</dbReference>
<dbReference type="GO" id="GO:0006633">
    <property type="term" value="P:fatty acid biosynthetic process"/>
    <property type="evidence" value="ECO:0007669"/>
    <property type="project" value="UniProtKB-KW"/>
</dbReference>
<evidence type="ECO:0000256" key="8">
    <source>
        <dbReference type="ARBA" id="ARBA00023002"/>
    </source>
</evidence>
<dbReference type="GO" id="GO:0031408">
    <property type="term" value="P:oxylipin biosynthetic process"/>
    <property type="evidence" value="ECO:0007669"/>
    <property type="project" value="UniProtKB-UniRule"/>
</dbReference>
<dbReference type="PROSITE" id="PS50095">
    <property type="entry name" value="PLAT"/>
    <property type="match status" value="1"/>
</dbReference>
<reference evidence="18" key="1">
    <citation type="submission" date="2023-03" db="EMBL/GenBank/DDBJ databases">
        <title>Chromosome-scale reference genome and RAD-based genetic map of yellow starthistle (Centaurea solstitialis) reveal putative structural variation and QTLs associated with invader traits.</title>
        <authorList>
            <person name="Reatini B."/>
            <person name="Cang F.A."/>
            <person name="Jiang Q."/>
            <person name="Mckibben M.T.W."/>
            <person name="Barker M.S."/>
            <person name="Rieseberg L.H."/>
            <person name="Dlugosch K.M."/>
        </authorList>
    </citation>
    <scope>NUCLEOTIDE SEQUENCE</scope>
    <source>
        <strain evidence="18">CAN-66</strain>
        <tissue evidence="18">Leaf</tissue>
    </source>
</reference>
<dbReference type="PANTHER" id="PTHR11771">
    <property type="entry name" value="LIPOXYGENASE"/>
    <property type="match status" value="1"/>
</dbReference>
<evidence type="ECO:0000256" key="13">
    <source>
        <dbReference type="RuleBase" id="RU003974"/>
    </source>
</evidence>
<proteinExistence type="inferred from homology"/>
<keyword evidence="7 13" id="KW-0223">Dioxygenase</keyword>
<evidence type="ECO:0000256" key="15">
    <source>
        <dbReference type="SAM" id="MobiDB-lite"/>
    </source>
</evidence>
<keyword evidence="5 14" id="KW-0925">Oxylipin biosynthesis</keyword>
<dbReference type="Pfam" id="PF00305">
    <property type="entry name" value="Lipoxygenase"/>
    <property type="match status" value="2"/>
</dbReference>
<dbReference type="Pfam" id="PF01477">
    <property type="entry name" value="PLAT"/>
    <property type="match status" value="1"/>
</dbReference>
<feature type="region of interest" description="Disordered" evidence="15">
    <location>
        <begin position="193"/>
        <end position="244"/>
    </location>
</feature>
<dbReference type="GO" id="GO:0034440">
    <property type="term" value="P:lipid oxidation"/>
    <property type="evidence" value="ECO:0007669"/>
    <property type="project" value="InterPro"/>
</dbReference>
<dbReference type="InterPro" id="IPR001246">
    <property type="entry name" value="LipOase_plant"/>
</dbReference>
<comment type="cofactor">
    <cofactor evidence="1 13">
        <name>Fe cation</name>
        <dbReference type="ChEBI" id="CHEBI:24875"/>
    </cofactor>
</comment>
<sequence>MASRGVEGIIYVQPILTGELANIINPEIIRKWIDSITHFSDARFVVELVAAELDPSCEEKETIAAKASYTGFDDESKMFTYKFAVDVPMDFGEVGALLVENELHRERYIKKIVLDLDYGDFMIFNCESWVHSKHDDPSQRIFFSDKSYLPSKTPAGLKSLREEDLKSLRGNGKGKRKSFERIYAYDTYNDLGEPDAKSNNDTRNDLGKPNTKSDLARPVLGGETHSYPRRCRTGRDMTTKDPRSESRENLEFHQFYVPRDEAFSDRKVATFGTMEILFSIAQALKSTKNKFLKHVNEFSVVQAEHIELKQSWFERVLEYLFDKWVDLIHLENVIKVVVPKLLKDLYSNAQSVLHIEHAQSKDGESFSWFRDEEFCRQTLAGINPYSIKLVTEWPLKSKLNPEVYGPPESAITKKTVEEGINRHGLKGFITLEEALEQKRLFMLDYHDLFLPYVKKIRDLKGTTLYGSRTLMFLTANGTLTPVAIELTRPQSDAKPQWKYAYTPGSSYTDTTTKAWLWKLAKAHVLAHDSGYHQLISHWLRTHCATEPYIIATHRCLSKMHPIHRLLFPHLRYTMQINALARQFLINAGGIIESTFSFGKLSMELSSDIYDNQWRFDREALPADLISRGMAIEDQSAKHGVKLTIEDYPFANDGLALWDAIKQWATSYINHYYPQPDLVESDEELQAWWTEIRTVGHGDKKDEPWWPQLKTQKNLIGIVTTIMWVASGHHSAVNFGQYTGGYLPHRPTIARTKMPNEDLIDEESEEFLKNPKRSLEECFPSKSQSSKVNSTLNVLSSHSPDEEYIGDKIEVAWEAEPAIKAEFHKFSETLNELEKDIDLKNKNPNLRNRVGAGEVPYPYELLKPKSEAGVTGKGVPYSISI</sequence>
<evidence type="ECO:0000256" key="14">
    <source>
        <dbReference type="RuleBase" id="RU003975"/>
    </source>
</evidence>
<comment type="caution">
    <text evidence="12">Lacks conserved residue(s) required for the propagation of feature annotation.</text>
</comment>
<comment type="pathway">
    <text evidence="14">Lipid metabolism; oxylipin biosynthesis.</text>
</comment>
<evidence type="ECO:0000256" key="9">
    <source>
        <dbReference type="ARBA" id="ARBA00023004"/>
    </source>
</evidence>
<dbReference type="PROSITE" id="PS00081">
    <property type="entry name" value="LIPOXYGENASE_2"/>
    <property type="match status" value="1"/>
</dbReference>
<dbReference type="PRINTS" id="PR00468">
    <property type="entry name" value="PLTLPOXGNASE"/>
</dbReference>
<keyword evidence="10" id="KW-0443">Lipid metabolism</keyword>
<dbReference type="InterPro" id="IPR036392">
    <property type="entry name" value="PLAT/LH2_dom_sf"/>
</dbReference>
<evidence type="ECO:0000256" key="2">
    <source>
        <dbReference type="ARBA" id="ARBA00009419"/>
    </source>
</evidence>
<keyword evidence="3 14" id="KW-0444">Lipid biosynthesis</keyword>
<comment type="similarity">
    <text evidence="2 13">Belongs to the lipoxygenase family.</text>
</comment>
<evidence type="ECO:0000256" key="5">
    <source>
        <dbReference type="ARBA" id="ARBA00022767"/>
    </source>
</evidence>